<proteinExistence type="predicted"/>
<organism evidence="2 3">
    <name type="scientific">Lentzea flaviverrucosa</name>
    <dbReference type="NCBI Taxonomy" id="200379"/>
    <lineage>
        <taxon>Bacteria</taxon>
        <taxon>Bacillati</taxon>
        <taxon>Actinomycetota</taxon>
        <taxon>Actinomycetes</taxon>
        <taxon>Pseudonocardiales</taxon>
        <taxon>Pseudonocardiaceae</taxon>
        <taxon>Lentzea</taxon>
    </lineage>
</organism>
<dbReference type="Proteomes" id="UP000199028">
    <property type="component" value="Unassembled WGS sequence"/>
</dbReference>
<dbReference type="RefSeq" id="WP_090065989.1">
    <property type="nucleotide sequence ID" value="NZ_FOFT01000005.1"/>
</dbReference>
<dbReference type="SUPFAM" id="SSF55729">
    <property type="entry name" value="Acyl-CoA N-acyltransferases (Nat)"/>
    <property type="match status" value="1"/>
</dbReference>
<evidence type="ECO:0000259" key="1">
    <source>
        <dbReference type="Pfam" id="PF13302"/>
    </source>
</evidence>
<dbReference type="InterPro" id="IPR051908">
    <property type="entry name" value="Ribosomal_N-acetyltransferase"/>
</dbReference>
<sequence length="190" mass="20960">MTELIGPNVRLRPLKDEDLPVYQRIYGSPVLTRYLGVDRMTPEKATAAFYTPTPRKLVFAITSHDDDTMAGMIALLLEEYGSNAMCTGLVILPGSPVRGCGSEAGRLLFAHAFGPLGIHRVWAGHRADHSMMSSVMTGAGLEREATLRELFHTQGRWHDVTTYAAVAHRWREQASPLELAIMRGAVLSRS</sequence>
<dbReference type="GO" id="GO:1990189">
    <property type="term" value="F:protein N-terminal-serine acetyltransferase activity"/>
    <property type="evidence" value="ECO:0007669"/>
    <property type="project" value="TreeGrafter"/>
</dbReference>
<keyword evidence="2" id="KW-0808">Transferase</keyword>
<protein>
    <submittedName>
        <fullName evidence="2">Protein N-acetyltransferase, RimJ/RimL family</fullName>
    </submittedName>
</protein>
<dbReference type="EMBL" id="FOFT01000005">
    <property type="protein sequence ID" value="SER43090.1"/>
    <property type="molecule type" value="Genomic_DNA"/>
</dbReference>
<dbReference type="GO" id="GO:0005737">
    <property type="term" value="C:cytoplasm"/>
    <property type="evidence" value="ECO:0007669"/>
    <property type="project" value="TreeGrafter"/>
</dbReference>
<dbReference type="AlphaFoldDB" id="A0A1H9P4G1"/>
<keyword evidence="3" id="KW-1185">Reference proteome</keyword>
<accession>A0A1H9P4G1</accession>
<evidence type="ECO:0000313" key="3">
    <source>
        <dbReference type="Proteomes" id="UP000199028"/>
    </source>
</evidence>
<dbReference type="OrthoDB" id="9814648at2"/>
<dbReference type="Pfam" id="PF13302">
    <property type="entry name" value="Acetyltransf_3"/>
    <property type="match status" value="1"/>
</dbReference>
<dbReference type="PANTHER" id="PTHR43441:SF11">
    <property type="entry name" value="RIBOSOMAL-PROTEIN-SERINE ACETYLTRANSFERASE"/>
    <property type="match status" value="1"/>
</dbReference>
<dbReference type="InterPro" id="IPR016181">
    <property type="entry name" value="Acyl_CoA_acyltransferase"/>
</dbReference>
<dbReference type="PANTHER" id="PTHR43441">
    <property type="entry name" value="RIBOSOMAL-PROTEIN-SERINE ACETYLTRANSFERASE"/>
    <property type="match status" value="1"/>
</dbReference>
<evidence type="ECO:0000313" key="2">
    <source>
        <dbReference type="EMBL" id="SER43090.1"/>
    </source>
</evidence>
<feature type="domain" description="N-acetyltransferase" evidence="1">
    <location>
        <begin position="9"/>
        <end position="141"/>
    </location>
</feature>
<name>A0A1H9P4G1_9PSEU</name>
<dbReference type="Gene3D" id="3.40.630.30">
    <property type="match status" value="1"/>
</dbReference>
<dbReference type="InterPro" id="IPR000182">
    <property type="entry name" value="GNAT_dom"/>
</dbReference>
<reference evidence="3" key="1">
    <citation type="submission" date="2016-10" db="EMBL/GenBank/DDBJ databases">
        <authorList>
            <person name="Varghese N."/>
            <person name="Submissions S."/>
        </authorList>
    </citation>
    <scope>NUCLEOTIDE SEQUENCE [LARGE SCALE GENOMIC DNA]</scope>
    <source>
        <strain evidence="3">CGMCC 4.578</strain>
    </source>
</reference>
<gene>
    <name evidence="2" type="ORF">SAMN05216195_105172</name>
</gene>
<dbReference type="GO" id="GO:0008999">
    <property type="term" value="F:protein-N-terminal-alanine acetyltransferase activity"/>
    <property type="evidence" value="ECO:0007669"/>
    <property type="project" value="TreeGrafter"/>
</dbReference>